<gene>
    <name evidence="2" type="ORF">Mal15_65400</name>
</gene>
<protein>
    <submittedName>
        <fullName evidence="2">Bacterial Ig-like domain (Group 2)</fullName>
    </submittedName>
</protein>
<dbReference type="PANTHER" id="PTHR35889:SF3">
    <property type="entry name" value="F-BOX DOMAIN-CONTAINING PROTEIN"/>
    <property type="match status" value="1"/>
</dbReference>
<dbReference type="InterPro" id="IPR003343">
    <property type="entry name" value="Big_2"/>
</dbReference>
<dbReference type="PANTHER" id="PTHR35889">
    <property type="entry name" value="CYCLOINULO-OLIGOSACCHARIDE FRUCTANOTRANSFERASE-RELATED"/>
    <property type="match status" value="1"/>
</dbReference>
<sequence length="755" mass="83110">MTTVSDHDRIQRWLLPVCLTFMVFVSQRPTLCVANTPEDQVSPEGQVSFVNDVVPVLTKAGCNAGVCHAKAGGGQNGFQLSLLGFEPQEDYQHLVMEGRGRRLFPLDPPRSLLLAKAAGDVPHGGGVRIEKGSKNYNTLLRWIQAGSPYRPTADPDLVTIAIEPATGTLRPGESVTLRSIATFSDGSTRDVTATSLFESNDSAMATVTESGQVTALDLPGKVSVMVRHQDRIVVYNASIPLGQPIETLPTPNNFIDELVFANLKQLGIPASEVCDDATFLRRVSLDIAGRVPTESEAKAFAADDTADKRAAAIDRLLRSPDYADYFANKWTALLKNRRDDASDITSNFAFHAWVRDNLLAGTAYDQLVRQLLAATGTVIANPPVAWYKRVKEPKQQIEDVAQLFLGVRLQCAQCHHHPFERWSQQDYYSLAAFFSRIGRKPTDTAGEDLIFHQRGLAQAVNMKNGQSVPPAALGDSVGQIPPDEDPRLRLADWMADPGNPFFAKSLVNRYWKHFFRRGLIEPEDDIRDTNPPTNPELLAALERHFVDSGFDLRALIRAITNSKAYQLSAIPNEHNLVDSQNYSRFYPKRLQAEVMLDAIDQVTGAQTSFANLPIGTRAVALPDNSYNKASPFLRVFGRPEATSVCECERVQSGSLAQSLHLMNAGDIKSKLAAGGGRINRLVGQPTSAAEKINELYFAAFARPPSESELATALQYVNESRTDADGKPLDATQTLRENLQDLTWALLNTKEFLFNH</sequence>
<reference evidence="2 3" key="1">
    <citation type="submission" date="2019-02" db="EMBL/GenBank/DDBJ databases">
        <title>Planctomycetal bacteria perform biofilm scaping via a novel small molecule.</title>
        <authorList>
            <person name="Jeske O."/>
            <person name="Boedeker C."/>
            <person name="Wiegand S."/>
            <person name="Breitling P."/>
            <person name="Kallscheuer N."/>
            <person name="Jogler M."/>
            <person name="Rohde M."/>
            <person name="Petersen J."/>
            <person name="Medema M.H."/>
            <person name="Surup F."/>
            <person name="Jogler C."/>
        </authorList>
    </citation>
    <scope>NUCLEOTIDE SEQUENCE [LARGE SCALE GENOMIC DNA]</scope>
    <source>
        <strain evidence="2 3">Mal15</strain>
    </source>
</reference>
<proteinExistence type="predicted"/>
<dbReference type="AlphaFoldDB" id="A0A5B9MM40"/>
<keyword evidence="3" id="KW-1185">Reference proteome</keyword>
<dbReference type="KEGG" id="smam:Mal15_65400"/>
<evidence type="ECO:0000313" key="3">
    <source>
        <dbReference type="Proteomes" id="UP000321353"/>
    </source>
</evidence>
<evidence type="ECO:0000313" key="2">
    <source>
        <dbReference type="EMBL" id="QEG02419.1"/>
    </source>
</evidence>
<dbReference type="Pfam" id="PF07587">
    <property type="entry name" value="PSD1"/>
    <property type="match status" value="1"/>
</dbReference>
<dbReference type="Pfam" id="PF02368">
    <property type="entry name" value="Big_2"/>
    <property type="match status" value="1"/>
</dbReference>
<organism evidence="2 3">
    <name type="scientific">Stieleria maiorica</name>
    <dbReference type="NCBI Taxonomy" id="2795974"/>
    <lineage>
        <taxon>Bacteria</taxon>
        <taxon>Pseudomonadati</taxon>
        <taxon>Planctomycetota</taxon>
        <taxon>Planctomycetia</taxon>
        <taxon>Pirellulales</taxon>
        <taxon>Pirellulaceae</taxon>
        <taxon>Stieleria</taxon>
    </lineage>
</organism>
<accession>A0A5B9MM40</accession>
<dbReference type="Gene3D" id="2.60.40.1080">
    <property type="match status" value="1"/>
</dbReference>
<dbReference type="RefSeq" id="WP_233903140.1">
    <property type="nucleotide sequence ID" value="NZ_CP036264.1"/>
</dbReference>
<dbReference type="InterPro" id="IPR011444">
    <property type="entry name" value="DUF1549"/>
</dbReference>
<evidence type="ECO:0000259" key="1">
    <source>
        <dbReference type="SMART" id="SM00635"/>
    </source>
</evidence>
<dbReference type="InterPro" id="IPR022655">
    <property type="entry name" value="DUF1553"/>
</dbReference>
<dbReference type="Pfam" id="PF07583">
    <property type="entry name" value="PSCyt2"/>
    <property type="match status" value="1"/>
</dbReference>
<feature type="domain" description="BIG2" evidence="1">
    <location>
        <begin position="156"/>
        <end position="236"/>
    </location>
</feature>
<dbReference type="Proteomes" id="UP000321353">
    <property type="component" value="Chromosome"/>
</dbReference>
<name>A0A5B9MM40_9BACT</name>
<dbReference type="SMART" id="SM00635">
    <property type="entry name" value="BID_2"/>
    <property type="match status" value="1"/>
</dbReference>
<dbReference type="EMBL" id="CP036264">
    <property type="protein sequence ID" value="QEG02419.1"/>
    <property type="molecule type" value="Genomic_DNA"/>
</dbReference>